<keyword evidence="4 10" id="KW-0812">Transmembrane</keyword>
<feature type="compositionally biased region" description="Basic and acidic residues" evidence="9">
    <location>
        <begin position="1"/>
        <end position="26"/>
    </location>
</feature>
<protein>
    <recommendedName>
        <fullName evidence="11">Major facilitator superfamily (MFS) profile domain-containing protein</fullName>
    </recommendedName>
</protein>
<keyword evidence="13" id="KW-1185">Reference proteome</keyword>
<evidence type="ECO:0000259" key="11">
    <source>
        <dbReference type="PROSITE" id="PS50850"/>
    </source>
</evidence>
<dbReference type="FunFam" id="1.20.1250.20:FF:000474">
    <property type="entry name" value="Sugar transporter, putative"/>
    <property type="match status" value="1"/>
</dbReference>
<dbReference type="PROSITE" id="PS00217">
    <property type="entry name" value="SUGAR_TRANSPORT_2"/>
    <property type="match status" value="1"/>
</dbReference>
<comment type="catalytic activity">
    <reaction evidence="7">
        <text>myo-inositol(out) + H(+)(out) = myo-inositol(in) + H(+)(in)</text>
        <dbReference type="Rhea" id="RHEA:60364"/>
        <dbReference type="ChEBI" id="CHEBI:15378"/>
        <dbReference type="ChEBI" id="CHEBI:17268"/>
    </reaction>
</comment>
<keyword evidence="3 8" id="KW-0813">Transport</keyword>
<dbReference type="Proteomes" id="UP000053611">
    <property type="component" value="Unassembled WGS sequence"/>
</dbReference>
<dbReference type="SUPFAM" id="SSF103473">
    <property type="entry name" value="MFS general substrate transporter"/>
    <property type="match status" value="1"/>
</dbReference>
<dbReference type="Gene3D" id="1.20.1250.20">
    <property type="entry name" value="MFS general substrate transporter like domains"/>
    <property type="match status" value="1"/>
</dbReference>
<evidence type="ECO:0000313" key="12">
    <source>
        <dbReference type="EMBL" id="KLT43802.1"/>
    </source>
</evidence>
<feature type="transmembrane region" description="Helical" evidence="10">
    <location>
        <begin position="442"/>
        <end position="464"/>
    </location>
</feature>
<feature type="transmembrane region" description="Helical" evidence="10">
    <location>
        <begin position="470"/>
        <end position="488"/>
    </location>
</feature>
<feature type="transmembrane region" description="Helical" evidence="10">
    <location>
        <begin position="284"/>
        <end position="307"/>
    </location>
</feature>
<evidence type="ECO:0000256" key="4">
    <source>
        <dbReference type="ARBA" id="ARBA00022692"/>
    </source>
</evidence>
<feature type="transmembrane region" description="Helical" evidence="10">
    <location>
        <begin position="509"/>
        <end position="535"/>
    </location>
</feature>
<feature type="transmembrane region" description="Helical" evidence="10">
    <location>
        <begin position="116"/>
        <end position="133"/>
    </location>
</feature>
<feature type="transmembrane region" description="Helical" evidence="10">
    <location>
        <begin position="197"/>
        <end position="217"/>
    </location>
</feature>
<dbReference type="InterPro" id="IPR005829">
    <property type="entry name" value="Sugar_transporter_CS"/>
</dbReference>
<evidence type="ECO:0000256" key="10">
    <source>
        <dbReference type="SAM" id="Phobius"/>
    </source>
</evidence>
<dbReference type="InterPro" id="IPR003663">
    <property type="entry name" value="Sugar/inositol_transpt"/>
</dbReference>
<reference evidence="12 13" key="1">
    <citation type="submission" date="2015-03" db="EMBL/GenBank/DDBJ databases">
        <title>Genomics and transcriptomics of the oil-accumulating basidiomycete yeast T. oleaginosus allow insights into substrate utilization and the diverse evolutionary trajectories of mating systems in fungi.</title>
        <authorList>
            <consortium name="DOE Joint Genome Institute"/>
            <person name="Kourist R."/>
            <person name="Kracht O."/>
            <person name="Bracharz F."/>
            <person name="Lipzen A."/>
            <person name="Nolan M."/>
            <person name="Ohm R."/>
            <person name="Grigoriev I."/>
            <person name="Sun S."/>
            <person name="Heitman J."/>
            <person name="Bruck T."/>
            <person name="Nowrousian M."/>
        </authorList>
    </citation>
    <scope>NUCLEOTIDE SEQUENCE [LARGE SCALE GENOMIC DNA]</scope>
    <source>
        <strain evidence="12 13">IBC0246</strain>
    </source>
</reference>
<dbReference type="PANTHER" id="PTHR48020:SF4">
    <property type="entry name" value="SYMPORT, PUTATIVE (AFU_ORTHOLOGUE AFUA_3G11790)-RELATED"/>
    <property type="match status" value="1"/>
</dbReference>
<dbReference type="NCBIfam" id="TIGR00879">
    <property type="entry name" value="SP"/>
    <property type="match status" value="1"/>
</dbReference>
<evidence type="ECO:0000256" key="5">
    <source>
        <dbReference type="ARBA" id="ARBA00022989"/>
    </source>
</evidence>
<evidence type="ECO:0000256" key="3">
    <source>
        <dbReference type="ARBA" id="ARBA00022448"/>
    </source>
</evidence>
<dbReference type="GO" id="GO:0015791">
    <property type="term" value="P:polyol transmembrane transport"/>
    <property type="evidence" value="ECO:0007669"/>
    <property type="project" value="UniProtKB-ARBA"/>
</dbReference>
<dbReference type="InterPro" id="IPR036259">
    <property type="entry name" value="MFS_trans_sf"/>
</dbReference>
<dbReference type="InterPro" id="IPR005828">
    <property type="entry name" value="MFS_sugar_transport-like"/>
</dbReference>
<dbReference type="STRING" id="879819.A0A0J0XRT1"/>
<evidence type="ECO:0000256" key="1">
    <source>
        <dbReference type="ARBA" id="ARBA00004141"/>
    </source>
</evidence>
<feature type="transmembrane region" description="Helical" evidence="10">
    <location>
        <begin position="223"/>
        <end position="245"/>
    </location>
</feature>
<proteinExistence type="inferred from homology"/>
<dbReference type="PANTHER" id="PTHR48020">
    <property type="entry name" value="PROTON MYO-INOSITOL COTRANSPORTER"/>
    <property type="match status" value="1"/>
</dbReference>
<evidence type="ECO:0000256" key="6">
    <source>
        <dbReference type="ARBA" id="ARBA00023136"/>
    </source>
</evidence>
<dbReference type="InterPro" id="IPR020846">
    <property type="entry name" value="MFS_dom"/>
</dbReference>
<dbReference type="OrthoDB" id="5290825at2759"/>
<dbReference type="EMBL" id="KQ087191">
    <property type="protein sequence ID" value="KLT43802.1"/>
    <property type="molecule type" value="Genomic_DNA"/>
</dbReference>
<keyword evidence="6 10" id="KW-0472">Membrane</keyword>
<feature type="transmembrane region" description="Helical" evidence="10">
    <location>
        <begin position="165"/>
        <end position="185"/>
    </location>
</feature>
<dbReference type="AlphaFoldDB" id="A0A0J0XRT1"/>
<keyword evidence="5 10" id="KW-1133">Transmembrane helix</keyword>
<name>A0A0J0XRT1_9TREE</name>
<gene>
    <name evidence="12" type="ORF">CC85DRAFT_284089</name>
</gene>
<evidence type="ECO:0000256" key="9">
    <source>
        <dbReference type="SAM" id="MobiDB-lite"/>
    </source>
</evidence>
<accession>A0A0J0XRT1</accession>
<evidence type="ECO:0000256" key="2">
    <source>
        <dbReference type="ARBA" id="ARBA00010992"/>
    </source>
</evidence>
<evidence type="ECO:0000256" key="8">
    <source>
        <dbReference type="RuleBase" id="RU003346"/>
    </source>
</evidence>
<evidence type="ECO:0000313" key="13">
    <source>
        <dbReference type="Proteomes" id="UP000053611"/>
    </source>
</evidence>
<dbReference type="PROSITE" id="PS50850">
    <property type="entry name" value="MFS"/>
    <property type="match status" value="1"/>
</dbReference>
<dbReference type="PRINTS" id="PR00171">
    <property type="entry name" value="SUGRTRNSPORT"/>
</dbReference>
<organism evidence="12 13">
    <name type="scientific">Cutaneotrichosporon oleaginosum</name>
    <dbReference type="NCBI Taxonomy" id="879819"/>
    <lineage>
        <taxon>Eukaryota</taxon>
        <taxon>Fungi</taxon>
        <taxon>Dikarya</taxon>
        <taxon>Basidiomycota</taxon>
        <taxon>Agaricomycotina</taxon>
        <taxon>Tremellomycetes</taxon>
        <taxon>Trichosporonales</taxon>
        <taxon>Trichosporonaceae</taxon>
        <taxon>Cutaneotrichosporon</taxon>
    </lineage>
</organism>
<sequence>MATYKDSDSLSDRRFKGSEHEQHEHAGGGALGRRLSTGVTADDVLNPLTGMPRDQLLAEADAFIDNFGFQEDRDVFRRGALVAQRPKQFETIDGLDEEDRASLASERDHIWRQPRALIVSVIVCALGAATQGWDQTGSNGANLSFPAEFGIGAAEGEPGWQEDEWTVGLVNGSVYLSAAFIGCWISDPLNHWFGRRGEIFITGIILIATPIASGFTHTWEELMAVRLIMGIGVGAKAATVAMYCAELSPARIRGALTMGWQLWTAFGIFLGFCANAAVMNTGKIAWRLQLGSAFIPAVPLTLFVYCCPESPRWYMKKGRMGDAWKAMKRLRHTELQAARDLFYAYVLYAEEQKIVQGRTYMSRLIELFTIPRCRRATVAASVVMIGQQMCGINIMAFYSSTIFKRGGFSDKQALFASIGFGALNFVFAIPAVFTIDTYGRRSLLLTTFPIMCITLLIGGFMFLIENIKVSTGLVALFVYLFTIAYSVGEGPVPFMYSAEVFPLPQREQGMAWAVFFNNFWGAVLSFTFPVMLRAFTPTGAFGFYAGMNALAFIMIFLWVPETKQLTLEELDQTFGVPTNTFIRHNTRTVLPWWFKRYILRKNVGPCEPIQIERPRRNSLVQTFSREKPIGDYNKVSTQATPPV</sequence>
<feature type="region of interest" description="Disordered" evidence="9">
    <location>
        <begin position="1"/>
        <end position="34"/>
    </location>
</feature>
<dbReference type="InterPro" id="IPR050814">
    <property type="entry name" value="Myo-inositol_Transporter"/>
</dbReference>
<evidence type="ECO:0000256" key="7">
    <source>
        <dbReference type="ARBA" id="ARBA00049119"/>
    </source>
</evidence>
<feature type="transmembrane region" description="Helical" evidence="10">
    <location>
        <begin position="257"/>
        <end position="278"/>
    </location>
</feature>
<comment type="similarity">
    <text evidence="2 8">Belongs to the major facilitator superfamily. Sugar transporter (TC 2.A.1.1) family.</text>
</comment>
<dbReference type="GO" id="GO:0022857">
    <property type="term" value="F:transmembrane transporter activity"/>
    <property type="evidence" value="ECO:0007669"/>
    <property type="project" value="InterPro"/>
</dbReference>
<dbReference type="GO" id="GO:0015798">
    <property type="term" value="P:myo-inositol transport"/>
    <property type="evidence" value="ECO:0007669"/>
    <property type="project" value="UniProtKB-ARBA"/>
</dbReference>
<dbReference type="GO" id="GO:0016020">
    <property type="term" value="C:membrane"/>
    <property type="evidence" value="ECO:0007669"/>
    <property type="project" value="UniProtKB-SubCell"/>
</dbReference>
<feature type="transmembrane region" description="Helical" evidence="10">
    <location>
        <begin position="413"/>
        <end position="435"/>
    </location>
</feature>
<feature type="transmembrane region" description="Helical" evidence="10">
    <location>
        <begin position="376"/>
        <end position="398"/>
    </location>
</feature>
<dbReference type="Pfam" id="PF00083">
    <property type="entry name" value="Sugar_tr"/>
    <property type="match status" value="1"/>
</dbReference>
<comment type="subcellular location">
    <subcellularLocation>
        <location evidence="1">Membrane</location>
        <topology evidence="1">Multi-pass membrane protein</topology>
    </subcellularLocation>
</comment>
<feature type="transmembrane region" description="Helical" evidence="10">
    <location>
        <begin position="541"/>
        <end position="559"/>
    </location>
</feature>
<feature type="domain" description="Major facilitator superfamily (MFS) profile" evidence="11">
    <location>
        <begin position="120"/>
        <end position="563"/>
    </location>
</feature>